<name>A0A813MVP7_9BILA</name>
<gene>
    <name evidence="3" type="ORF">IZO911_LOCUS2517</name>
</gene>
<evidence type="ECO:0000313" key="4">
    <source>
        <dbReference type="Proteomes" id="UP000663860"/>
    </source>
</evidence>
<dbReference type="AlphaFoldDB" id="A0A813MVP7"/>
<feature type="domain" description="Alpha-L-arabinofuranosidase B arabinose-binding" evidence="2">
    <location>
        <begin position="453"/>
        <end position="535"/>
    </location>
</feature>
<dbReference type="PANTHER" id="PTHR12482">
    <property type="entry name" value="LIPASE ROG1-RELATED-RELATED"/>
    <property type="match status" value="1"/>
</dbReference>
<comment type="caution">
    <text evidence="3">The sequence shown here is derived from an EMBL/GenBank/DDBJ whole genome shotgun (WGS) entry which is preliminary data.</text>
</comment>
<dbReference type="Pfam" id="PF05057">
    <property type="entry name" value="DUF676"/>
    <property type="match status" value="1"/>
</dbReference>
<sequence>MSEHVIVLAHGLQGNIGHMEYLAKHIQKENDNIWILNASANDGTRFKNWSSTRDGIDMGGERIIRELTTKLIAHVKETNIIPKMISFIGSSLGGLYCRYIMGRMYNSDCDRIIVQQDNIKIELELMNYVALASPLISVRALVPNWVYYSMKVIFFGGTAKQMLLEDHEHEPLIAIMNDGKSNYFKALASCKRRITVCSIVDNEIKVPYQSSAILPYVSKTLSSKQSVSDRTFISGNISGYHMDSVGAFCEQMEEGSRKYFESEPILYQQMIQGMINNLRTMDWIRIDVDLSHAQTAIINERRHDIALIINQKINEILNHPIIINLQILEINTILDKFESFKQIVSLNKSNNFKCDYTTKFLIDIKFPFYCNNKCQSIVLYYMIVDINPINKITFKIPMSNNNLMNLSIEYYIHNVLLYRIVHYYESNVYIQSVIDNRFISIPYFNSNSLSILVSMSMKDRTLFSMKKGLDLVDTSSIYVSFKYFLSSNFYLRHEFSRLKLSKSDESILFRQDATFKLIFNYENDNVAFQAINLPYYSFLALDYETNTSLILIKYDQKIKFDQLDNRFIFKIIFAM</sequence>
<dbReference type="SUPFAM" id="SSF53474">
    <property type="entry name" value="alpha/beta-Hydrolases"/>
    <property type="match status" value="1"/>
</dbReference>
<dbReference type="InterPro" id="IPR044294">
    <property type="entry name" value="Lipase-like"/>
</dbReference>
<dbReference type="InterPro" id="IPR029058">
    <property type="entry name" value="AB_hydrolase_fold"/>
</dbReference>
<dbReference type="Proteomes" id="UP000663860">
    <property type="component" value="Unassembled WGS sequence"/>
</dbReference>
<evidence type="ECO:0000313" key="3">
    <source>
        <dbReference type="EMBL" id="CAF0726999.1"/>
    </source>
</evidence>
<dbReference type="GO" id="GO:0046373">
    <property type="term" value="P:L-arabinose metabolic process"/>
    <property type="evidence" value="ECO:0007669"/>
    <property type="project" value="InterPro"/>
</dbReference>
<dbReference type="InterPro" id="IPR036195">
    <property type="entry name" value="AbfB_ABD_sf"/>
</dbReference>
<evidence type="ECO:0000259" key="2">
    <source>
        <dbReference type="Pfam" id="PF05270"/>
    </source>
</evidence>
<evidence type="ECO:0000259" key="1">
    <source>
        <dbReference type="Pfam" id="PF05057"/>
    </source>
</evidence>
<protein>
    <recommendedName>
        <fullName evidence="5">DUF676 domain-containing protein</fullName>
    </recommendedName>
</protein>
<dbReference type="Pfam" id="PF05270">
    <property type="entry name" value="AbfB"/>
    <property type="match status" value="1"/>
</dbReference>
<organism evidence="3 4">
    <name type="scientific">Adineta steineri</name>
    <dbReference type="NCBI Taxonomy" id="433720"/>
    <lineage>
        <taxon>Eukaryota</taxon>
        <taxon>Metazoa</taxon>
        <taxon>Spiralia</taxon>
        <taxon>Gnathifera</taxon>
        <taxon>Rotifera</taxon>
        <taxon>Eurotatoria</taxon>
        <taxon>Bdelloidea</taxon>
        <taxon>Adinetida</taxon>
        <taxon>Adinetidae</taxon>
        <taxon>Adineta</taxon>
    </lineage>
</organism>
<feature type="domain" description="DUF676" evidence="1">
    <location>
        <begin position="3"/>
        <end position="210"/>
    </location>
</feature>
<dbReference type="GO" id="GO:0046556">
    <property type="term" value="F:alpha-L-arabinofuranosidase activity"/>
    <property type="evidence" value="ECO:0007669"/>
    <property type="project" value="InterPro"/>
</dbReference>
<dbReference type="SUPFAM" id="SSF110221">
    <property type="entry name" value="AbfB domain"/>
    <property type="match status" value="1"/>
</dbReference>
<dbReference type="InterPro" id="IPR007934">
    <property type="entry name" value="AbfB_ABD"/>
</dbReference>
<dbReference type="InterPro" id="IPR007751">
    <property type="entry name" value="DUF676_lipase-like"/>
</dbReference>
<dbReference type="EMBL" id="CAJNOE010000012">
    <property type="protein sequence ID" value="CAF0726999.1"/>
    <property type="molecule type" value="Genomic_DNA"/>
</dbReference>
<reference evidence="3" key="1">
    <citation type="submission" date="2021-02" db="EMBL/GenBank/DDBJ databases">
        <authorList>
            <person name="Nowell W R."/>
        </authorList>
    </citation>
    <scope>NUCLEOTIDE SEQUENCE</scope>
</reference>
<dbReference type="Gene3D" id="2.80.10.50">
    <property type="match status" value="1"/>
</dbReference>
<dbReference type="Gene3D" id="3.40.50.1820">
    <property type="entry name" value="alpha/beta hydrolase"/>
    <property type="match status" value="1"/>
</dbReference>
<accession>A0A813MVP7</accession>
<evidence type="ECO:0008006" key="5">
    <source>
        <dbReference type="Google" id="ProtNLM"/>
    </source>
</evidence>
<dbReference type="PANTHER" id="PTHR12482:SF62">
    <property type="entry name" value="LIPASE ROG1-RELATED"/>
    <property type="match status" value="1"/>
</dbReference>
<proteinExistence type="predicted"/>